<keyword evidence="1" id="KW-1185">Reference proteome</keyword>
<evidence type="ECO:0000313" key="1">
    <source>
        <dbReference type="Proteomes" id="UP000000437"/>
    </source>
</evidence>
<organism evidence="1 2">
    <name type="scientific">Danio rerio</name>
    <name type="common">Zebrafish</name>
    <name type="synonym">Brachydanio rerio</name>
    <dbReference type="NCBI Taxonomy" id="7955"/>
    <lineage>
        <taxon>Eukaryota</taxon>
        <taxon>Metazoa</taxon>
        <taxon>Chordata</taxon>
        <taxon>Craniata</taxon>
        <taxon>Vertebrata</taxon>
        <taxon>Euteleostomi</taxon>
        <taxon>Actinopterygii</taxon>
        <taxon>Neopterygii</taxon>
        <taxon>Teleostei</taxon>
        <taxon>Ostariophysi</taxon>
        <taxon>Cypriniformes</taxon>
        <taxon>Danionidae</taxon>
        <taxon>Danioninae</taxon>
        <taxon>Danio</taxon>
    </lineage>
</organism>
<dbReference type="Proteomes" id="UP000000437">
    <property type="component" value="Chromosome 5"/>
</dbReference>
<dbReference type="RefSeq" id="XP_073806825.1">
    <property type="nucleotide sequence ID" value="XM_073950724.1"/>
</dbReference>
<evidence type="ECO:0000313" key="2">
    <source>
        <dbReference type="RefSeq" id="XP_073806825.1"/>
    </source>
</evidence>
<name>A0AC58JK16_DANRE</name>
<gene>
    <name evidence="2" type="primary">arvcfb</name>
    <name evidence="2" type="synonym">si:ch211-173n20.1</name>
    <name evidence="2" type="synonym">wu:fc11a08</name>
</gene>
<sequence>MEDYDVPSAASILASVKEQEARFERLTRALEEERRNVSLQLERGSLPSDRLLGGNTGGTNQPLAWQQMVMQEQSPSNQTSLAMMQEPQEVVEETVTIEEDPGTPTSHVSVVTSEDGTTRRTETKVTKMVKTVTTRTVRQVPLGPDGLPVPEGSSPLGSYTDSIDRRYMKNGERFITPQATSTLTRSYNNYSDSYNDTPDTQFRHYTLHDGYGDMPDNYGSLSRGVNYRPYRPYMPTGGYRPENSYTLPIRKDDYGHVAQPQVPMGSSTVDLNRSQPERFQPEPYGLEDDRRSLGPEDEEPYDLEPDYSTANRRTLPGRTIREPLRNGPRVRGYEDPIEAELIDERHPYIHGMYPAPLAQPERGSMASLDRMGGRRSPSIDSIRKDPRWRDPDLPEVIAMLGHPIDPVKSNAAAYLQHLCYENDKIKKDVRQLKGIPVLVSLLDHPKAEVHRKACGALRNISYGKDHDNKVAIKSCDGIPALIRLLRKTNDMEVRELITGTLWNLSSYEPLKMVIINHGLQTMTNEVIIPHSGWEHEPNEDSKPRDAEWTTVFKNTSGCLRNVSSDGAEARRRLRECEGLVDALLHALQSAVGKKDMDNKSVENCVCIMRNLSYHVHKEVPGAEKFQDPSALQAPGSAGTQRKKKDDAGCFGGKKAKGFELLYQPEVVRLYLSLLTESQNYNTLEAAAGALQNLSAGQWTWSNYIRATVRKEKGLPILVELLRSDSDKVVRAVAIALRNLSIDRRNKDLIGSYAMRDLVSNLPSGQQRPAKNLEEDTVVAILNTIHEIITDSSENARSLITAQAIDKLVAINRTSQSARETKAASHVLQTVWSYKELRNALTKDGWNKTHFQPIAAGTPKGSKSCKPGYDDTTLPLMEKSQDGYSTIDQRDKDSKYKSSDISSDLQEREPLKA</sequence>
<protein>
    <submittedName>
        <fullName evidence="2">ARVCF delta catenin family member b isoform X38</fullName>
    </submittedName>
</protein>
<accession>A0AC58JK16</accession>
<proteinExistence type="predicted"/>
<reference evidence="2" key="1">
    <citation type="submission" date="2025-08" db="UniProtKB">
        <authorList>
            <consortium name="RefSeq"/>
        </authorList>
    </citation>
    <scope>IDENTIFICATION</scope>
    <source>
        <strain evidence="2">Tuebingen</strain>
        <tissue evidence="2">Fibroblasts and whole tissue</tissue>
    </source>
</reference>